<feature type="DNA-binding region" description="H-T-H motif" evidence="4">
    <location>
        <begin position="64"/>
        <end position="83"/>
    </location>
</feature>
<proteinExistence type="predicted"/>
<evidence type="ECO:0000259" key="6">
    <source>
        <dbReference type="PROSITE" id="PS50977"/>
    </source>
</evidence>
<dbReference type="InterPro" id="IPR036271">
    <property type="entry name" value="Tet_transcr_reg_TetR-rel_C_sf"/>
</dbReference>
<dbReference type="PANTHER" id="PTHR30055:SF151">
    <property type="entry name" value="TRANSCRIPTIONAL REGULATORY PROTEIN"/>
    <property type="match status" value="1"/>
</dbReference>
<evidence type="ECO:0000256" key="3">
    <source>
        <dbReference type="ARBA" id="ARBA00023163"/>
    </source>
</evidence>
<organism evidence="7 8">
    <name type="scientific">Planomonospora alba</name>
    <dbReference type="NCBI Taxonomy" id="161354"/>
    <lineage>
        <taxon>Bacteria</taxon>
        <taxon>Bacillati</taxon>
        <taxon>Actinomycetota</taxon>
        <taxon>Actinomycetes</taxon>
        <taxon>Streptosporangiales</taxon>
        <taxon>Streptosporangiaceae</taxon>
        <taxon>Planomonospora</taxon>
    </lineage>
</organism>
<dbReference type="Gene3D" id="1.10.10.60">
    <property type="entry name" value="Homeodomain-like"/>
    <property type="match status" value="1"/>
</dbReference>
<sequence>MEADDEGGEFVPVSGKKGSEADPARSLALLWGSHTKPGRSGLTVRAIVDAAIGIADAEGLDALSMRHVAERLGVGTMSLYTHVPGKTELTDLMVDTAYGELYADVDEPSSRPGGWRGALEFVAARNWDLYRRHPWMLQLVGARPVLGPNASLKYEAELRPLDGIGLSDVEMDSVLTLVLTHVEGTARVRASLDQVQQATGMSETEWWLASAPVLDKVMDASRFPVASRVGEAAGQAHQGAVDPAHALAFGLARILDGVAGLIAGR</sequence>
<dbReference type="Gene3D" id="1.10.357.10">
    <property type="entry name" value="Tetracycline Repressor, domain 2"/>
    <property type="match status" value="1"/>
</dbReference>
<dbReference type="InterPro" id="IPR050109">
    <property type="entry name" value="HTH-type_TetR-like_transc_reg"/>
</dbReference>
<evidence type="ECO:0000256" key="4">
    <source>
        <dbReference type="PROSITE-ProRule" id="PRU00335"/>
    </source>
</evidence>
<dbReference type="Proteomes" id="UP001500320">
    <property type="component" value="Unassembled WGS sequence"/>
</dbReference>
<gene>
    <name evidence="7" type="ORF">GCM10010466_61210</name>
</gene>
<name>A0ABP6NYH3_9ACTN</name>
<dbReference type="Pfam" id="PF00440">
    <property type="entry name" value="TetR_N"/>
    <property type="match status" value="1"/>
</dbReference>
<evidence type="ECO:0000313" key="8">
    <source>
        <dbReference type="Proteomes" id="UP001500320"/>
    </source>
</evidence>
<dbReference type="InterPro" id="IPR009057">
    <property type="entry name" value="Homeodomain-like_sf"/>
</dbReference>
<accession>A0ABP6NYH3</accession>
<evidence type="ECO:0000256" key="2">
    <source>
        <dbReference type="ARBA" id="ARBA00023125"/>
    </source>
</evidence>
<keyword evidence="1" id="KW-0805">Transcription regulation</keyword>
<evidence type="ECO:0000313" key="7">
    <source>
        <dbReference type="EMBL" id="GAA3161989.1"/>
    </source>
</evidence>
<dbReference type="InterPro" id="IPR004111">
    <property type="entry name" value="Repressor_TetR_C"/>
</dbReference>
<evidence type="ECO:0000256" key="1">
    <source>
        <dbReference type="ARBA" id="ARBA00023015"/>
    </source>
</evidence>
<dbReference type="SUPFAM" id="SSF48498">
    <property type="entry name" value="Tetracyclin repressor-like, C-terminal domain"/>
    <property type="match status" value="1"/>
</dbReference>
<dbReference type="PANTHER" id="PTHR30055">
    <property type="entry name" value="HTH-TYPE TRANSCRIPTIONAL REGULATOR RUTR"/>
    <property type="match status" value="1"/>
</dbReference>
<dbReference type="SUPFAM" id="SSF46689">
    <property type="entry name" value="Homeodomain-like"/>
    <property type="match status" value="1"/>
</dbReference>
<feature type="domain" description="HTH tetR-type" evidence="6">
    <location>
        <begin position="41"/>
        <end position="101"/>
    </location>
</feature>
<reference evidence="8" key="1">
    <citation type="journal article" date="2019" name="Int. J. Syst. Evol. Microbiol.">
        <title>The Global Catalogue of Microorganisms (GCM) 10K type strain sequencing project: providing services to taxonomists for standard genome sequencing and annotation.</title>
        <authorList>
            <consortium name="The Broad Institute Genomics Platform"/>
            <consortium name="The Broad Institute Genome Sequencing Center for Infectious Disease"/>
            <person name="Wu L."/>
            <person name="Ma J."/>
        </authorList>
    </citation>
    <scope>NUCLEOTIDE SEQUENCE [LARGE SCALE GENOMIC DNA]</scope>
    <source>
        <strain evidence="8">JCM 9373</strain>
    </source>
</reference>
<dbReference type="Pfam" id="PF02909">
    <property type="entry name" value="TetR_C_1"/>
    <property type="match status" value="1"/>
</dbReference>
<keyword evidence="3" id="KW-0804">Transcription</keyword>
<feature type="region of interest" description="Disordered" evidence="5">
    <location>
        <begin position="1"/>
        <end position="20"/>
    </location>
</feature>
<protein>
    <submittedName>
        <fullName evidence="7">TetR/AcrR family transcriptional regulator</fullName>
    </submittedName>
</protein>
<comment type="caution">
    <text evidence="7">The sequence shown here is derived from an EMBL/GenBank/DDBJ whole genome shotgun (WGS) entry which is preliminary data.</text>
</comment>
<dbReference type="InterPro" id="IPR001647">
    <property type="entry name" value="HTH_TetR"/>
</dbReference>
<dbReference type="PROSITE" id="PS50977">
    <property type="entry name" value="HTH_TETR_2"/>
    <property type="match status" value="1"/>
</dbReference>
<keyword evidence="8" id="KW-1185">Reference proteome</keyword>
<dbReference type="EMBL" id="BAAAUT010000073">
    <property type="protein sequence ID" value="GAA3161989.1"/>
    <property type="molecule type" value="Genomic_DNA"/>
</dbReference>
<evidence type="ECO:0000256" key="5">
    <source>
        <dbReference type="SAM" id="MobiDB-lite"/>
    </source>
</evidence>
<keyword evidence="2 4" id="KW-0238">DNA-binding</keyword>